<dbReference type="Gene3D" id="3.40.50.300">
    <property type="entry name" value="P-loop containing nucleotide triphosphate hydrolases"/>
    <property type="match status" value="1"/>
</dbReference>
<dbReference type="SMART" id="SM00382">
    <property type="entry name" value="AAA"/>
    <property type="match status" value="1"/>
</dbReference>
<dbReference type="InterPro" id="IPR003959">
    <property type="entry name" value="ATPase_AAA_core"/>
</dbReference>
<evidence type="ECO:0000259" key="4">
    <source>
        <dbReference type="SMART" id="SM00382"/>
    </source>
</evidence>
<dbReference type="Proteomes" id="UP000541109">
    <property type="component" value="Unassembled WGS sequence"/>
</dbReference>
<keyword evidence="6" id="KW-1185">Reference proteome</keyword>
<comment type="similarity">
    <text evidence="1">Belongs to the AAA ATPase family.</text>
</comment>
<evidence type="ECO:0000256" key="1">
    <source>
        <dbReference type="ARBA" id="ARBA00006914"/>
    </source>
</evidence>
<name>A0A839AL07_9HYPH</name>
<proteinExistence type="inferred from homology"/>
<dbReference type="GO" id="GO:0016887">
    <property type="term" value="F:ATP hydrolysis activity"/>
    <property type="evidence" value="ECO:0007669"/>
    <property type="project" value="InterPro"/>
</dbReference>
<dbReference type="PANTHER" id="PTHR23073">
    <property type="entry name" value="26S PROTEASOME REGULATORY SUBUNIT"/>
    <property type="match status" value="1"/>
</dbReference>
<keyword evidence="3 5" id="KW-0067">ATP-binding</keyword>
<evidence type="ECO:0000313" key="6">
    <source>
        <dbReference type="Proteomes" id="UP000541109"/>
    </source>
</evidence>
<dbReference type="InterPro" id="IPR027417">
    <property type="entry name" value="P-loop_NTPase"/>
</dbReference>
<reference evidence="5 6" key="1">
    <citation type="submission" date="2020-07" db="EMBL/GenBank/DDBJ databases">
        <title>Stappia sp., F7233, whole genome shotgun sequencing project.</title>
        <authorList>
            <person name="Jiang S."/>
            <person name="Liu Z.W."/>
            <person name="Du Z.J."/>
        </authorList>
    </citation>
    <scope>NUCLEOTIDE SEQUENCE [LARGE SCALE GENOMIC DNA]</scope>
    <source>
        <strain evidence="5 6">F7233</strain>
    </source>
</reference>
<protein>
    <submittedName>
        <fullName evidence="5">ATP-binding protein</fullName>
    </submittedName>
</protein>
<dbReference type="SUPFAM" id="SSF52540">
    <property type="entry name" value="P-loop containing nucleoside triphosphate hydrolases"/>
    <property type="match status" value="1"/>
</dbReference>
<sequence length="280" mass="30801">MSPGEADEPILGVSVRSAIYEWLVEINTAEELKAARLTPRTSALLSGPPGCGKTTLAHHLAARLGIPMVNVGSEMLYEAFLGASERNAAALFNALATSEDRCVVFLDEIDAIGGKRQEDSGGGAQNGRNSMLTVLLRKIETFNGILIAATNRPESLDPALWRRFGMQISVDLPDDDARFAILKRYGMPYSFDEDLLSELSDLTEGAAPSLLRQLMESVKRQLVVGPRIRRETRSAAEAFALAISQNEPHPDYDKPVLWRNPQLVENLSQDQWPPKMETRA</sequence>
<dbReference type="RefSeq" id="WP_182168372.1">
    <property type="nucleotide sequence ID" value="NZ_JACFXV010000070.1"/>
</dbReference>
<dbReference type="GO" id="GO:0005524">
    <property type="term" value="F:ATP binding"/>
    <property type="evidence" value="ECO:0007669"/>
    <property type="project" value="UniProtKB-KW"/>
</dbReference>
<dbReference type="AlphaFoldDB" id="A0A839AL07"/>
<organism evidence="5 6">
    <name type="scientific">Stappia albiluteola</name>
    <dbReference type="NCBI Taxonomy" id="2758565"/>
    <lineage>
        <taxon>Bacteria</taxon>
        <taxon>Pseudomonadati</taxon>
        <taxon>Pseudomonadota</taxon>
        <taxon>Alphaproteobacteria</taxon>
        <taxon>Hyphomicrobiales</taxon>
        <taxon>Stappiaceae</taxon>
        <taxon>Stappia</taxon>
    </lineage>
</organism>
<evidence type="ECO:0000256" key="2">
    <source>
        <dbReference type="ARBA" id="ARBA00022741"/>
    </source>
</evidence>
<dbReference type="EMBL" id="JACFXV010000070">
    <property type="protein sequence ID" value="MBA5779552.1"/>
    <property type="molecule type" value="Genomic_DNA"/>
</dbReference>
<evidence type="ECO:0000256" key="3">
    <source>
        <dbReference type="ARBA" id="ARBA00022840"/>
    </source>
</evidence>
<evidence type="ECO:0000313" key="5">
    <source>
        <dbReference type="EMBL" id="MBA5779552.1"/>
    </source>
</evidence>
<accession>A0A839AL07</accession>
<dbReference type="Pfam" id="PF00004">
    <property type="entry name" value="AAA"/>
    <property type="match status" value="1"/>
</dbReference>
<dbReference type="CDD" id="cd19481">
    <property type="entry name" value="RecA-like_protease"/>
    <property type="match status" value="1"/>
</dbReference>
<dbReference type="InterPro" id="IPR003593">
    <property type="entry name" value="AAA+_ATPase"/>
</dbReference>
<dbReference type="InterPro" id="IPR050221">
    <property type="entry name" value="26S_Proteasome_ATPase"/>
</dbReference>
<keyword evidence="2" id="KW-0547">Nucleotide-binding</keyword>
<gene>
    <name evidence="5" type="ORF">H2509_20670</name>
</gene>
<comment type="caution">
    <text evidence="5">The sequence shown here is derived from an EMBL/GenBank/DDBJ whole genome shotgun (WGS) entry which is preliminary data.</text>
</comment>
<feature type="domain" description="AAA+ ATPase" evidence="4">
    <location>
        <begin position="39"/>
        <end position="174"/>
    </location>
</feature>